<feature type="region of interest" description="Disordered" evidence="1">
    <location>
        <begin position="1"/>
        <end position="35"/>
    </location>
</feature>
<name>A0A061EWQ4_THECC</name>
<evidence type="ECO:0000256" key="1">
    <source>
        <dbReference type="SAM" id="MobiDB-lite"/>
    </source>
</evidence>
<dbReference type="EMBL" id="CM001883">
    <property type="protein sequence ID" value="EOY09221.1"/>
    <property type="molecule type" value="Genomic_DNA"/>
</dbReference>
<accession>A0A061EWQ4</accession>
<evidence type="ECO:0000313" key="2">
    <source>
        <dbReference type="EMBL" id="EOY09221.1"/>
    </source>
</evidence>
<keyword evidence="3" id="KW-1185">Reference proteome</keyword>
<protein>
    <submittedName>
        <fullName evidence="2">Uncharacterized protein</fullName>
    </submittedName>
</protein>
<dbReference type="InParanoid" id="A0A061EWQ4"/>
<dbReference type="HOGENOM" id="CLU_2780991_0_0_1"/>
<reference evidence="2 3" key="1">
    <citation type="journal article" date="2013" name="Genome Biol.">
        <title>The genome sequence of the most widely cultivated cacao type and its use to identify candidate genes regulating pod color.</title>
        <authorList>
            <person name="Motamayor J.C."/>
            <person name="Mockaitis K."/>
            <person name="Schmutz J."/>
            <person name="Haiminen N."/>
            <person name="Iii D.L."/>
            <person name="Cornejo O."/>
            <person name="Findley S.D."/>
            <person name="Zheng P."/>
            <person name="Utro F."/>
            <person name="Royaert S."/>
            <person name="Saski C."/>
            <person name="Jenkins J."/>
            <person name="Podicheti R."/>
            <person name="Zhao M."/>
            <person name="Scheffler B.E."/>
            <person name="Stack J.C."/>
            <person name="Feltus F.A."/>
            <person name="Mustiga G.M."/>
            <person name="Amores F."/>
            <person name="Phillips W."/>
            <person name="Marelli J.P."/>
            <person name="May G.D."/>
            <person name="Shapiro H."/>
            <person name="Ma J."/>
            <person name="Bustamante C.D."/>
            <person name="Schnell R.J."/>
            <person name="Main D."/>
            <person name="Gilbert D."/>
            <person name="Parida L."/>
            <person name="Kuhn D.N."/>
        </authorList>
    </citation>
    <scope>NUCLEOTIDE SEQUENCE [LARGE SCALE GENOMIC DNA]</scope>
    <source>
        <strain evidence="3">cv. Matina 1-6</strain>
    </source>
</reference>
<proteinExistence type="predicted"/>
<gene>
    <name evidence="2" type="ORF">TCM_024627</name>
</gene>
<dbReference type="Proteomes" id="UP000026915">
    <property type="component" value="Chromosome 5"/>
</dbReference>
<dbReference type="Gramene" id="EOY09221">
    <property type="protein sequence ID" value="EOY09221"/>
    <property type="gene ID" value="TCM_024627"/>
</dbReference>
<sequence length="69" mass="7364">METSIQNQKKIDRRNRNAPGRAKGRGGTHPPSLRLCRLSDNPGAGSCQAASLSISDACFDIPINSKNGK</sequence>
<organism evidence="2 3">
    <name type="scientific">Theobroma cacao</name>
    <name type="common">Cacao</name>
    <name type="synonym">Cocoa</name>
    <dbReference type="NCBI Taxonomy" id="3641"/>
    <lineage>
        <taxon>Eukaryota</taxon>
        <taxon>Viridiplantae</taxon>
        <taxon>Streptophyta</taxon>
        <taxon>Embryophyta</taxon>
        <taxon>Tracheophyta</taxon>
        <taxon>Spermatophyta</taxon>
        <taxon>Magnoliopsida</taxon>
        <taxon>eudicotyledons</taxon>
        <taxon>Gunneridae</taxon>
        <taxon>Pentapetalae</taxon>
        <taxon>rosids</taxon>
        <taxon>malvids</taxon>
        <taxon>Malvales</taxon>
        <taxon>Malvaceae</taxon>
        <taxon>Byttnerioideae</taxon>
        <taxon>Theobroma</taxon>
    </lineage>
</organism>
<evidence type="ECO:0000313" key="3">
    <source>
        <dbReference type="Proteomes" id="UP000026915"/>
    </source>
</evidence>
<dbReference type="AlphaFoldDB" id="A0A061EWQ4"/>